<reference evidence="1" key="1">
    <citation type="submission" date="2018-05" db="EMBL/GenBank/DDBJ databases">
        <authorList>
            <person name="Lanie J.A."/>
            <person name="Ng W.-L."/>
            <person name="Kazmierczak K.M."/>
            <person name="Andrzejewski T.M."/>
            <person name="Davidsen T.M."/>
            <person name="Wayne K.J."/>
            <person name="Tettelin H."/>
            <person name="Glass J.I."/>
            <person name="Rusch D."/>
            <person name="Podicherti R."/>
            <person name="Tsui H.-C.T."/>
            <person name="Winkler M.E."/>
        </authorList>
    </citation>
    <scope>NUCLEOTIDE SEQUENCE</scope>
</reference>
<evidence type="ECO:0008006" key="2">
    <source>
        <dbReference type="Google" id="ProtNLM"/>
    </source>
</evidence>
<feature type="non-terminal residue" evidence="1">
    <location>
        <position position="1"/>
    </location>
</feature>
<dbReference type="InterPro" id="IPR050816">
    <property type="entry name" value="Flavin-dep_Halogenase_NPB"/>
</dbReference>
<dbReference type="Pfam" id="PF04820">
    <property type="entry name" value="Trp_halogenase"/>
    <property type="match status" value="2"/>
</dbReference>
<dbReference type="PANTHER" id="PTHR43747">
    <property type="entry name" value="FAD-BINDING PROTEIN"/>
    <property type="match status" value="1"/>
</dbReference>
<proteinExistence type="predicted"/>
<gene>
    <name evidence="1" type="ORF">METZ01_LOCUS81340</name>
</gene>
<accession>A0A381UJW9</accession>
<dbReference type="GO" id="GO:0004497">
    <property type="term" value="F:monooxygenase activity"/>
    <property type="evidence" value="ECO:0007669"/>
    <property type="project" value="InterPro"/>
</dbReference>
<evidence type="ECO:0000313" key="1">
    <source>
        <dbReference type="EMBL" id="SVA28486.1"/>
    </source>
</evidence>
<organism evidence="1">
    <name type="scientific">marine metagenome</name>
    <dbReference type="NCBI Taxonomy" id="408172"/>
    <lineage>
        <taxon>unclassified sequences</taxon>
        <taxon>metagenomes</taxon>
        <taxon>ecological metagenomes</taxon>
    </lineage>
</organism>
<dbReference type="AlphaFoldDB" id="A0A381UJW9"/>
<dbReference type="EMBL" id="UINC01006594">
    <property type="protein sequence ID" value="SVA28486.1"/>
    <property type="molecule type" value="Genomic_DNA"/>
</dbReference>
<sequence length="401" mass="46828">VDVAIIGGGTTGWWAAKYLEKKLPKTTNITLYEDPDTPAIGVGESTLPQIKTFLEECGLDEKNWMPKANPIIKKGTLKKNWDKVNGEECEFTFWYNDEYRFETWIEKYFKGNKIKNQLGSDLYNTDGWRLYAYHVDAYLIGQIVKDECEKVKHELTRLDKLPPGYDLYLDATGFNGKFTIDKTSTNVEDHLVNSCWAGNLQLTGDPFPFTRVTARNAGWTFGIDLANRTGLGYVYSNKYITKEEALTEFKSYYPDAYDIRHYSWTPGYLKNPWTDNVISIGNAGGFLDPLESNNLFMIQLSITKIPDVLLRNYKPETYNRLLNRTWFHVSNYILHHYKLSNRIDTPFWKYYSKFNVKESVWQAYQFHSNKYSSIFPNSVWANLALYYDEFTYYDKYKHSLG</sequence>
<dbReference type="InterPro" id="IPR006905">
    <property type="entry name" value="Flavin_halogenase"/>
</dbReference>
<protein>
    <recommendedName>
        <fullName evidence="2">Tryptophan halogenase</fullName>
    </recommendedName>
</protein>
<dbReference type="PANTHER" id="PTHR43747:SF4">
    <property type="entry name" value="FLAVIN-DEPENDENT TRYPTOPHAN HALOGENASE"/>
    <property type="match status" value="1"/>
</dbReference>
<dbReference type="SUPFAM" id="SSF51905">
    <property type="entry name" value="FAD/NAD(P)-binding domain"/>
    <property type="match status" value="1"/>
</dbReference>
<name>A0A381UJW9_9ZZZZ</name>
<dbReference type="InterPro" id="IPR036188">
    <property type="entry name" value="FAD/NAD-bd_sf"/>
</dbReference>
<dbReference type="Gene3D" id="3.50.50.60">
    <property type="entry name" value="FAD/NAD(P)-binding domain"/>
    <property type="match status" value="2"/>
</dbReference>